<comment type="caution">
    <text evidence="1">The sequence shown here is derived from an EMBL/GenBank/DDBJ whole genome shotgun (WGS) entry which is preliminary data.</text>
</comment>
<organism evidence="1 2">
    <name type="scientific">Desmophyllum pertusum</name>
    <dbReference type="NCBI Taxonomy" id="174260"/>
    <lineage>
        <taxon>Eukaryota</taxon>
        <taxon>Metazoa</taxon>
        <taxon>Cnidaria</taxon>
        <taxon>Anthozoa</taxon>
        <taxon>Hexacorallia</taxon>
        <taxon>Scleractinia</taxon>
        <taxon>Caryophylliina</taxon>
        <taxon>Caryophylliidae</taxon>
        <taxon>Desmophyllum</taxon>
    </lineage>
</organism>
<dbReference type="Proteomes" id="UP001163046">
    <property type="component" value="Unassembled WGS sequence"/>
</dbReference>
<protein>
    <submittedName>
        <fullName evidence="1">Uncharacterized protein</fullName>
    </submittedName>
</protein>
<sequence>MGSNALGEFISNKNNVTMCASQQLKEVYVRKIYRIMLESNRHNNQTGEDRDTPEVEGCRIASILNACERVAFSISPVVRKKVAADTTSKDEVTVWDEK</sequence>
<evidence type="ECO:0000313" key="1">
    <source>
        <dbReference type="EMBL" id="KAJ7392535.1"/>
    </source>
</evidence>
<reference evidence="1" key="1">
    <citation type="submission" date="2023-01" db="EMBL/GenBank/DDBJ databases">
        <title>Genome assembly of the deep-sea coral Lophelia pertusa.</title>
        <authorList>
            <person name="Herrera S."/>
            <person name="Cordes E."/>
        </authorList>
    </citation>
    <scope>NUCLEOTIDE SEQUENCE</scope>
    <source>
        <strain evidence="1">USNM1676648</strain>
        <tissue evidence="1">Polyp</tissue>
    </source>
</reference>
<accession>A0A9X0DA98</accession>
<dbReference type="AlphaFoldDB" id="A0A9X0DA98"/>
<gene>
    <name evidence="1" type="ORF">OS493_012206</name>
</gene>
<dbReference type="EMBL" id="MU825401">
    <property type="protein sequence ID" value="KAJ7392535.1"/>
    <property type="molecule type" value="Genomic_DNA"/>
</dbReference>
<name>A0A9X0DA98_9CNID</name>
<evidence type="ECO:0000313" key="2">
    <source>
        <dbReference type="Proteomes" id="UP001163046"/>
    </source>
</evidence>
<keyword evidence="2" id="KW-1185">Reference proteome</keyword>
<proteinExistence type="predicted"/>